<gene>
    <name evidence="1" type="ORF">EZ313_22880</name>
</gene>
<keyword evidence="2" id="KW-1185">Reference proteome</keyword>
<sequence>MQSPQSGQSLLNLSQLETQLLRQLVLVQGRDATGFAASVLPDGCCISVRSPAAAAFYPLEGWTSRFLRHLHHGYFDPKAVTRPVRPAN</sequence>
<organism evidence="1 2">
    <name type="scientific">Ramlibacter henchirensis</name>
    <dbReference type="NCBI Taxonomy" id="204072"/>
    <lineage>
        <taxon>Bacteria</taxon>
        <taxon>Pseudomonadati</taxon>
        <taxon>Pseudomonadota</taxon>
        <taxon>Betaproteobacteria</taxon>
        <taxon>Burkholderiales</taxon>
        <taxon>Comamonadaceae</taxon>
        <taxon>Ramlibacter</taxon>
    </lineage>
</organism>
<evidence type="ECO:0000313" key="1">
    <source>
        <dbReference type="EMBL" id="TFY99395.1"/>
    </source>
</evidence>
<dbReference type="EMBL" id="SMLM01000004">
    <property type="protein sequence ID" value="TFY99395.1"/>
    <property type="molecule type" value="Genomic_DNA"/>
</dbReference>
<name>A0A4Z0BJ97_9BURK</name>
<proteinExistence type="predicted"/>
<accession>A0A4Z0BJ97</accession>
<dbReference type="OrthoDB" id="9772484at2"/>
<reference evidence="1 2" key="1">
    <citation type="submission" date="2019-03" db="EMBL/GenBank/DDBJ databases">
        <title>Ramlibacter henchirensis DSM 14656, whole genome shotgun sequence.</title>
        <authorList>
            <person name="Zhang X."/>
            <person name="Feng G."/>
            <person name="Zhu H."/>
        </authorList>
    </citation>
    <scope>NUCLEOTIDE SEQUENCE [LARGE SCALE GENOMIC DNA]</scope>
    <source>
        <strain evidence="1 2">DSM 14656</strain>
    </source>
</reference>
<comment type="caution">
    <text evidence="1">The sequence shown here is derived from an EMBL/GenBank/DDBJ whole genome shotgun (WGS) entry which is preliminary data.</text>
</comment>
<evidence type="ECO:0000313" key="2">
    <source>
        <dbReference type="Proteomes" id="UP000298180"/>
    </source>
</evidence>
<dbReference type="AlphaFoldDB" id="A0A4Z0BJ97"/>
<dbReference type="Proteomes" id="UP000298180">
    <property type="component" value="Unassembled WGS sequence"/>
</dbReference>
<dbReference type="RefSeq" id="WP_135265622.1">
    <property type="nucleotide sequence ID" value="NZ_SMLM01000004.1"/>
</dbReference>
<protein>
    <submittedName>
        <fullName evidence="1">Uncharacterized protein</fullName>
    </submittedName>
</protein>